<gene>
    <name evidence="3" type="ORF">PDIGIT_LOCUS7770</name>
</gene>
<dbReference type="Proteomes" id="UP001152607">
    <property type="component" value="Unassembled WGS sequence"/>
</dbReference>
<sequence length="344" mass="38485">MAQGPRQDISNIYTAEHSQTFAGSFRDIYLSAKEDSQTSYEREARRCRNALAATNPKVVRESLISRLGVRVPGTFEWIADNDDFQAWQSGDSGSRLLWISGGPATGKTTLAIYLTEELQRCTVFGYDLVFFFNESGHGGSGSAVDVLRSLVHQMITLRPDLVKHALPYFEDSETTRKSLASLETLWVIFQDLVQDADLGNVLCVVDGLDQCEESGVQQLVPKLTRLLAVHSPDSPVQSRFCLLIVSDHINGLYGCPRIRLDDVDNAAKIAEDIKLFIKTRTRELYGIKGVDDGLVNDIQIELLEREEVTYQWISRAVKDFLGSHSVVEVREKLSTLIGGWTIHF</sequence>
<feature type="domain" description="Nephrocystin 3-like N-terminal" evidence="2">
    <location>
        <begin position="73"/>
        <end position="230"/>
    </location>
</feature>
<dbReference type="Pfam" id="PF24883">
    <property type="entry name" value="NPHP3_N"/>
    <property type="match status" value="1"/>
</dbReference>
<dbReference type="AlphaFoldDB" id="A0A9W4UFD7"/>
<proteinExistence type="predicted"/>
<comment type="caution">
    <text evidence="3">The sequence shown here is derived from an EMBL/GenBank/DDBJ whole genome shotgun (WGS) entry which is preliminary data.</text>
</comment>
<keyword evidence="4" id="KW-1185">Reference proteome</keyword>
<dbReference type="Gene3D" id="3.40.50.300">
    <property type="entry name" value="P-loop containing nucleotide triphosphate hydrolases"/>
    <property type="match status" value="1"/>
</dbReference>
<dbReference type="OrthoDB" id="5418336at2759"/>
<dbReference type="CDD" id="cd02019">
    <property type="entry name" value="NK"/>
    <property type="match status" value="1"/>
</dbReference>
<organism evidence="3 4">
    <name type="scientific">Periconia digitata</name>
    <dbReference type="NCBI Taxonomy" id="1303443"/>
    <lineage>
        <taxon>Eukaryota</taxon>
        <taxon>Fungi</taxon>
        <taxon>Dikarya</taxon>
        <taxon>Ascomycota</taxon>
        <taxon>Pezizomycotina</taxon>
        <taxon>Dothideomycetes</taxon>
        <taxon>Pleosporomycetidae</taxon>
        <taxon>Pleosporales</taxon>
        <taxon>Massarineae</taxon>
        <taxon>Periconiaceae</taxon>
        <taxon>Periconia</taxon>
    </lineage>
</organism>
<protein>
    <recommendedName>
        <fullName evidence="2">Nephrocystin 3-like N-terminal domain-containing protein</fullName>
    </recommendedName>
</protein>
<dbReference type="EMBL" id="CAOQHR010000005">
    <property type="protein sequence ID" value="CAI6334704.1"/>
    <property type="molecule type" value="Genomic_DNA"/>
</dbReference>
<dbReference type="PANTHER" id="PTHR10039">
    <property type="entry name" value="AMELOGENIN"/>
    <property type="match status" value="1"/>
</dbReference>
<dbReference type="InterPro" id="IPR027417">
    <property type="entry name" value="P-loop_NTPase"/>
</dbReference>
<keyword evidence="1" id="KW-0677">Repeat</keyword>
<name>A0A9W4UFD7_9PLEO</name>
<dbReference type="PANTHER" id="PTHR10039:SF14">
    <property type="entry name" value="NACHT DOMAIN-CONTAINING PROTEIN"/>
    <property type="match status" value="1"/>
</dbReference>
<dbReference type="InterPro" id="IPR056884">
    <property type="entry name" value="NPHP3-like_N"/>
</dbReference>
<reference evidence="3" key="1">
    <citation type="submission" date="2023-01" db="EMBL/GenBank/DDBJ databases">
        <authorList>
            <person name="Van Ghelder C."/>
            <person name="Rancurel C."/>
        </authorList>
    </citation>
    <scope>NUCLEOTIDE SEQUENCE</scope>
    <source>
        <strain evidence="3">CNCM I-4278</strain>
    </source>
</reference>
<dbReference type="SUPFAM" id="SSF52540">
    <property type="entry name" value="P-loop containing nucleoside triphosphate hydrolases"/>
    <property type="match status" value="1"/>
</dbReference>
<evidence type="ECO:0000256" key="1">
    <source>
        <dbReference type="ARBA" id="ARBA00022737"/>
    </source>
</evidence>
<evidence type="ECO:0000259" key="2">
    <source>
        <dbReference type="Pfam" id="PF24883"/>
    </source>
</evidence>
<evidence type="ECO:0000313" key="4">
    <source>
        <dbReference type="Proteomes" id="UP001152607"/>
    </source>
</evidence>
<accession>A0A9W4UFD7</accession>
<evidence type="ECO:0000313" key="3">
    <source>
        <dbReference type="EMBL" id="CAI6334704.1"/>
    </source>
</evidence>